<reference evidence="1" key="1">
    <citation type="submission" date="2022-03" db="EMBL/GenBank/DDBJ databases">
        <authorList>
            <person name="Sayadi A."/>
        </authorList>
    </citation>
    <scope>NUCLEOTIDE SEQUENCE</scope>
</reference>
<organism evidence="1 2">
    <name type="scientific">Acanthoscelides obtectus</name>
    <name type="common">Bean weevil</name>
    <name type="synonym">Bruchus obtectus</name>
    <dbReference type="NCBI Taxonomy" id="200917"/>
    <lineage>
        <taxon>Eukaryota</taxon>
        <taxon>Metazoa</taxon>
        <taxon>Ecdysozoa</taxon>
        <taxon>Arthropoda</taxon>
        <taxon>Hexapoda</taxon>
        <taxon>Insecta</taxon>
        <taxon>Pterygota</taxon>
        <taxon>Neoptera</taxon>
        <taxon>Endopterygota</taxon>
        <taxon>Coleoptera</taxon>
        <taxon>Polyphaga</taxon>
        <taxon>Cucujiformia</taxon>
        <taxon>Chrysomeloidea</taxon>
        <taxon>Chrysomelidae</taxon>
        <taxon>Bruchinae</taxon>
        <taxon>Bruchini</taxon>
        <taxon>Acanthoscelides</taxon>
    </lineage>
</organism>
<evidence type="ECO:0000313" key="1">
    <source>
        <dbReference type="EMBL" id="CAH1980554.1"/>
    </source>
</evidence>
<sequence length="83" mass="9535">MHSTLRFANRACQKLSILECSLEATPSSSLMVRVDNEEASDRNISLALSGDKANKANRNKETPRITIMYAYALYSWEFEKYRK</sequence>
<dbReference type="AlphaFoldDB" id="A0A9P0KQW7"/>
<comment type="caution">
    <text evidence="1">The sequence shown here is derived from an EMBL/GenBank/DDBJ whole genome shotgun (WGS) entry which is preliminary data.</text>
</comment>
<keyword evidence="2" id="KW-1185">Reference proteome</keyword>
<accession>A0A9P0KQW7</accession>
<name>A0A9P0KQW7_ACAOB</name>
<gene>
    <name evidence="1" type="ORF">ACAOBT_LOCUS14051</name>
</gene>
<evidence type="ECO:0000313" key="2">
    <source>
        <dbReference type="Proteomes" id="UP001152888"/>
    </source>
</evidence>
<proteinExistence type="predicted"/>
<dbReference type="Proteomes" id="UP001152888">
    <property type="component" value="Unassembled WGS sequence"/>
</dbReference>
<dbReference type="EMBL" id="CAKOFQ010006896">
    <property type="protein sequence ID" value="CAH1980554.1"/>
    <property type="molecule type" value="Genomic_DNA"/>
</dbReference>
<protein>
    <submittedName>
        <fullName evidence="1">Uncharacterized protein</fullName>
    </submittedName>
</protein>